<sequence>MTMELPTALLPQAKTIGVFNKNVLKDSVTWEEYLYNPDVSATPTGFK</sequence>
<evidence type="ECO:0000313" key="1">
    <source>
        <dbReference type="EMBL" id="QHG09727.1"/>
    </source>
</evidence>
<gene>
    <name evidence="1" type="ORF">GSF12_07395</name>
</gene>
<name>A0A6P1KII9_FAUOS</name>
<dbReference type="AlphaFoldDB" id="A0A6P1KII9"/>
<reference evidence="1" key="1">
    <citation type="journal article" date="2020" name="Microbiol. Resour. Announc.">
        <title>Complete Genome Sequence of Moraxella osloensis Strain YV1, Isolated from an Australian Wastewater Treatment Plant.</title>
        <authorList>
            <person name="Batinovic S."/>
            <person name="Rice D.T.F."/>
            <person name="Seviour R.J."/>
            <person name="Petrovski S."/>
        </authorList>
    </citation>
    <scope>NUCLEOTIDE SEQUENCE</scope>
    <source>
        <strain evidence="1">YV1</strain>
    </source>
</reference>
<protein>
    <submittedName>
        <fullName evidence="1">Uncharacterized protein</fullName>
    </submittedName>
</protein>
<dbReference type="EMBL" id="CP047226">
    <property type="protein sequence ID" value="QHG09727.1"/>
    <property type="molecule type" value="Genomic_DNA"/>
</dbReference>
<organism evidence="1">
    <name type="scientific">Faucicola osloensis</name>
    <name type="common">Moraxella osloensis</name>
    <dbReference type="NCBI Taxonomy" id="34062"/>
    <lineage>
        <taxon>Bacteria</taxon>
        <taxon>Pseudomonadati</taxon>
        <taxon>Pseudomonadota</taxon>
        <taxon>Gammaproteobacteria</taxon>
        <taxon>Moraxellales</taxon>
        <taxon>Moraxellaceae</taxon>
        <taxon>Faucicola</taxon>
    </lineage>
</organism>
<proteinExistence type="predicted"/>
<accession>A0A6P1KII9</accession>